<evidence type="ECO:0000256" key="2">
    <source>
        <dbReference type="ARBA" id="ARBA00022475"/>
    </source>
</evidence>
<dbReference type="Pfam" id="PF13396">
    <property type="entry name" value="PLDc_N"/>
    <property type="match status" value="1"/>
</dbReference>
<reference evidence="8 11" key="1">
    <citation type="submission" date="2024-01" db="EMBL/GenBank/DDBJ databases">
        <title>Aequorivita flavus sp. nov., isolated from deep-sea sediment.</title>
        <authorList>
            <person name="Chen X."/>
        </authorList>
    </citation>
    <scope>NUCLEOTIDE SEQUENCE</scope>
    <source>
        <strain evidence="8">MCCC 1A16923</strain>
        <strain evidence="9 11">MCCC 1A16935</strain>
    </source>
</reference>
<evidence type="ECO:0000256" key="5">
    <source>
        <dbReference type="ARBA" id="ARBA00023136"/>
    </source>
</evidence>
<comment type="subcellular location">
    <subcellularLocation>
        <location evidence="1">Cell membrane</location>
        <topology evidence="1">Multi-pass membrane protein</topology>
    </subcellularLocation>
</comment>
<protein>
    <submittedName>
        <fullName evidence="8">PLD nuclease N-terminal domain-containing protein</fullName>
    </submittedName>
</protein>
<feature type="transmembrane region" description="Helical" evidence="6">
    <location>
        <begin position="12"/>
        <end position="32"/>
    </location>
</feature>
<accession>A0AB35YWP7</accession>
<feature type="transmembrane region" description="Helical" evidence="6">
    <location>
        <begin position="44"/>
        <end position="63"/>
    </location>
</feature>
<dbReference type="EMBL" id="JBANCF010000019">
    <property type="protein sequence ID" value="MEM0574782.1"/>
    <property type="molecule type" value="Genomic_DNA"/>
</dbReference>
<gene>
    <name evidence="9" type="ORF">VZD24_14750</name>
    <name evidence="8" type="ORF">VZD85_14755</name>
</gene>
<dbReference type="Proteomes" id="UP001388259">
    <property type="component" value="Unassembled WGS sequence"/>
</dbReference>
<dbReference type="EMBL" id="JAZBJM010000017">
    <property type="protein sequence ID" value="MEM0519620.1"/>
    <property type="molecule type" value="Genomic_DNA"/>
</dbReference>
<evidence type="ECO:0000256" key="3">
    <source>
        <dbReference type="ARBA" id="ARBA00022692"/>
    </source>
</evidence>
<evidence type="ECO:0000313" key="9">
    <source>
        <dbReference type="EMBL" id="MEM0574782.1"/>
    </source>
</evidence>
<dbReference type="Proteomes" id="UP001390963">
    <property type="component" value="Unassembled WGS sequence"/>
</dbReference>
<name>A0AB35YWP7_9FLAO</name>
<evidence type="ECO:0000313" key="8">
    <source>
        <dbReference type="EMBL" id="MEM0519620.1"/>
    </source>
</evidence>
<evidence type="ECO:0000256" key="1">
    <source>
        <dbReference type="ARBA" id="ARBA00004651"/>
    </source>
</evidence>
<feature type="domain" description="Cardiolipin synthase N-terminal" evidence="7">
    <location>
        <begin position="23"/>
        <end position="64"/>
    </location>
</feature>
<evidence type="ECO:0000256" key="6">
    <source>
        <dbReference type="SAM" id="Phobius"/>
    </source>
</evidence>
<keyword evidence="11" id="KW-1185">Reference proteome</keyword>
<evidence type="ECO:0000313" key="11">
    <source>
        <dbReference type="Proteomes" id="UP001390963"/>
    </source>
</evidence>
<dbReference type="InterPro" id="IPR027379">
    <property type="entry name" value="CLS_N"/>
</dbReference>
<organism evidence="8 10">
    <name type="scientific">Aequorivita flava</name>
    <dbReference type="NCBI Taxonomy" id="3114371"/>
    <lineage>
        <taxon>Bacteria</taxon>
        <taxon>Pseudomonadati</taxon>
        <taxon>Bacteroidota</taxon>
        <taxon>Flavobacteriia</taxon>
        <taxon>Flavobacteriales</taxon>
        <taxon>Flavobacteriaceae</taxon>
        <taxon>Aequorivita</taxon>
    </lineage>
</organism>
<comment type="caution">
    <text evidence="8">The sequence shown here is derived from an EMBL/GenBank/DDBJ whole genome shotgun (WGS) entry which is preliminary data.</text>
</comment>
<evidence type="ECO:0000313" key="10">
    <source>
        <dbReference type="Proteomes" id="UP001388259"/>
    </source>
</evidence>
<evidence type="ECO:0000256" key="4">
    <source>
        <dbReference type="ARBA" id="ARBA00022989"/>
    </source>
</evidence>
<dbReference type="GO" id="GO:0005886">
    <property type="term" value="C:plasma membrane"/>
    <property type="evidence" value="ECO:0007669"/>
    <property type="project" value="UniProtKB-SubCell"/>
</dbReference>
<proteinExistence type="predicted"/>
<keyword evidence="3 6" id="KW-0812">Transmembrane</keyword>
<sequence>MIFLSTIGVWQIVLIIVILIITVLPILALINILQNEFTSQNKLIWVLVVLFLPLFGSVLYFALGNEHKLKKRS</sequence>
<keyword evidence="4 6" id="KW-1133">Transmembrane helix</keyword>
<dbReference type="AlphaFoldDB" id="A0AB35YWP7"/>
<keyword evidence="2" id="KW-1003">Cell membrane</keyword>
<keyword evidence="5 6" id="KW-0472">Membrane</keyword>
<dbReference type="RefSeq" id="WP_279449470.1">
    <property type="nucleotide sequence ID" value="NZ_JAZBJM010000017.1"/>
</dbReference>
<evidence type="ECO:0000259" key="7">
    <source>
        <dbReference type="Pfam" id="PF13396"/>
    </source>
</evidence>